<dbReference type="InterPro" id="IPR001173">
    <property type="entry name" value="Glyco_trans_2-like"/>
</dbReference>
<evidence type="ECO:0000313" key="4">
    <source>
        <dbReference type="EMBL" id="KAJ7729356.1"/>
    </source>
</evidence>
<evidence type="ECO:0000256" key="1">
    <source>
        <dbReference type="SAM" id="MobiDB-lite"/>
    </source>
</evidence>
<feature type="region of interest" description="Disordered" evidence="1">
    <location>
        <begin position="894"/>
        <end position="914"/>
    </location>
</feature>
<sequence length="979" mass="107561">MSSQNREGMAAASEADYRTVYEDQLTHSPFFLFHLRRALGAASGGALALAQNQDYLNVLAEREVLLQQIHRLQLIYADLMRTMMVGFNKSTQDFIDVQEVTRLYHPNAPRVRQTSLSPGGVPLAFTHGRPKTSSLQDAQATAAAARASATASATATTTATTASPWGTSGSSSAAMEAWQNEEFPPSVRYTQPTGWCASENVTAVSMPDFQLPDPKEYPLPSTLRLILYLVTHKLYATLWPRISCVENLALEPFETAVAVLNLQALVEILDTMLMLPHADKEQCAAFISLHIPTCQDFKDRLTKLLTSPAPSSRTPPCPRARREEKLNGGNPEERTRQLTKMHVRRNWYGKKVGVMTTSVSADVEAGLRDRRAAKLYSPIYNGLTAGLSFVFIGSGIQTILMEWTLDGNFMRFVLFAITPLLWCVSLFFALQLIQNVTMCIDPVVHFHENSKYYSGIKPRANKVVDQNLPHITIQMPVYKESLQTVLAPSIESIKKAMQTYARHGSTSTIFINDDGLRLVLSLPARPRRAARLLRKPQHRKVSNMNYGLEFSLKAERHLEVLVVSAGLGNPSTTPTLAELGAGMPSPGLGNGGRRGFGHQLGMPHRMSLVSGFGDTRSYTGSGQYGMQYQNREGDDVGVIGNGWGEGGVGEDLEERALNLAIEEMYEESGRNSVLGGRTANRHGWALAILQHKSDVMQVAHHYFENGISYFTRRINRCISMACANGEDAAFIDPADGKEKIWSETNVSEDFDMALRLLLRGYIIRWATYSKGGFKEGVSLTVGDELIAGINTPTGAVPVVQDCAHALQDLHDGLHVLVLHCDVLKEGEIYINLPTKGGPQVGPVATMRNPAYGTRTLPELKHLTNCIGEDVFLRLLVLTAKQIVWGAGTSTAINSSQSSTQRSSQNPARFPPSLPKRVTRSKTIAIGGRTPTIQTFVRLRGNSLLGALSNKWIALVVLPLRSRTILCDILKTGGNLVILR</sequence>
<feature type="compositionally biased region" description="Basic and acidic residues" evidence="1">
    <location>
        <begin position="320"/>
        <end position="333"/>
    </location>
</feature>
<dbReference type="AlphaFoldDB" id="A0AAD7HWG9"/>
<reference evidence="4" key="1">
    <citation type="submission" date="2023-03" db="EMBL/GenBank/DDBJ databases">
        <title>Massive genome expansion in bonnet fungi (Mycena s.s.) driven by repeated elements and novel gene families across ecological guilds.</title>
        <authorList>
            <consortium name="Lawrence Berkeley National Laboratory"/>
            <person name="Harder C.B."/>
            <person name="Miyauchi S."/>
            <person name="Viragh M."/>
            <person name="Kuo A."/>
            <person name="Thoen E."/>
            <person name="Andreopoulos B."/>
            <person name="Lu D."/>
            <person name="Skrede I."/>
            <person name="Drula E."/>
            <person name="Henrissat B."/>
            <person name="Morin E."/>
            <person name="Kohler A."/>
            <person name="Barry K."/>
            <person name="LaButti K."/>
            <person name="Morin E."/>
            <person name="Salamov A."/>
            <person name="Lipzen A."/>
            <person name="Mereny Z."/>
            <person name="Hegedus B."/>
            <person name="Baldrian P."/>
            <person name="Stursova M."/>
            <person name="Weitz H."/>
            <person name="Taylor A."/>
            <person name="Grigoriev I.V."/>
            <person name="Nagy L.G."/>
            <person name="Martin F."/>
            <person name="Kauserud H."/>
        </authorList>
    </citation>
    <scope>NUCLEOTIDE SEQUENCE</scope>
    <source>
        <strain evidence="4">CBHHK182m</strain>
    </source>
</reference>
<feature type="region of interest" description="Disordered" evidence="1">
    <location>
        <begin position="305"/>
        <end position="333"/>
    </location>
</feature>
<comment type="caution">
    <text evidence="4">The sequence shown here is derived from an EMBL/GenBank/DDBJ whole genome shotgun (WGS) entry which is preliminary data.</text>
</comment>
<proteinExistence type="predicted"/>
<name>A0AAD7HWG9_9AGAR</name>
<dbReference type="PANTHER" id="PTHR35408:SF3">
    <property type="entry name" value="GLYCOSYLTRANSFERASE 2-LIKE DOMAIN-CONTAINING PROTEIN"/>
    <property type="match status" value="1"/>
</dbReference>
<dbReference type="Proteomes" id="UP001215598">
    <property type="component" value="Unassembled WGS sequence"/>
</dbReference>
<keyword evidence="5" id="KW-1185">Reference proteome</keyword>
<keyword evidence="2" id="KW-0472">Membrane</keyword>
<dbReference type="PANTHER" id="PTHR35408">
    <property type="entry name" value="CHROMOSOME 15, WHOLE GENOME SHOTGUN SEQUENCE"/>
    <property type="match status" value="1"/>
</dbReference>
<dbReference type="EMBL" id="JARKIB010000166">
    <property type="protein sequence ID" value="KAJ7729356.1"/>
    <property type="molecule type" value="Genomic_DNA"/>
</dbReference>
<dbReference type="Pfam" id="PF13632">
    <property type="entry name" value="Glyco_trans_2_3"/>
    <property type="match status" value="1"/>
</dbReference>
<accession>A0AAD7HWG9</accession>
<feature type="transmembrane region" description="Helical" evidence="2">
    <location>
        <begin position="412"/>
        <end position="433"/>
    </location>
</feature>
<feature type="transmembrane region" description="Helical" evidence="2">
    <location>
        <begin position="379"/>
        <end position="400"/>
    </location>
</feature>
<gene>
    <name evidence="4" type="ORF">B0H16DRAFT_1734293</name>
</gene>
<protein>
    <recommendedName>
        <fullName evidence="3">Glycosyltransferase 2-like domain-containing protein</fullName>
    </recommendedName>
</protein>
<feature type="region of interest" description="Disordered" evidence="1">
    <location>
        <begin position="150"/>
        <end position="171"/>
    </location>
</feature>
<evidence type="ECO:0000313" key="5">
    <source>
        <dbReference type="Proteomes" id="UP001215598"/>
    </source>
</evidence>
<evidence type="ECO:0000259" key="3">
    <source>
        <dbReference type="Pfam" id="PF13632"/>
    </source>
</evidence>
<feature type="domain" description="Glycosyltransferase 2-like" evidence="3">
    <location>
        <begin position="686"/>
        <end position="785"/>
    </location>
</feature>
<keyword evidence="2" id="KW-0812">Transmembrane</keyword>
<evidence type="ECO:0000256" key="2">
    <source>
        <dbReference type="SAM" id="Phobius"/>
    </source>
</evidence>
<keyword evidence="2" id="KW-1133">Transmembrane helix</keyword>
<organism evidence="4 5">
    <name type="scientific">Mycena metata</name>
    <dbReference type="NCBI Taxonomy" id="1033252"/>
    <lineage>
        <taxon>Eukaryota</taxon>
        <taxon>Fungi</taxon>
        <taxon>Dikarya</taxon>
        <taxon>Basidiomycota</taxon>
        <taxon>Agaricomycotina</taxon>
        <taxon>Agaricomycetes</taxon>
        <taxon>Agaricomycetidae</taxon>
        <taxon>Agaricales</taxon>
        <taxon>Marasmiineae</taxon>
        <taxon>Mycenaceae</taxon>
        <taxon>Mycena</taxon>
    </lineage>
</organism>
<feature type="compositionally biased region" description="Low complexity" evidence="1">
    <location>
        <begin position="894"/>
        <end position="904"/>
    </location>
</feature>